<feature type="region of interest" description="Disordered" evidence="4">
    <location>
        <begin position="130"/>
        <end position="153"/>
    </location>
</feature>
<reference evidence="7 8" key="1">
    <citation type="submission" date="2024-03" db="EMBL/GenBank/DDBJ databases">
        <title>Novel species of the genus Variovorax.</title>
        <authorList>
            <person name="Liu Q."/>
            <person name="Xin Y.-H."/>
        </authorList>
    </citation>
    <scope>NUCLEOTIDE SEQUENCE [LARGE SCALE GENOMIC DNA]</scope>
    <source>
        <strain evidence="7 8">KACC 18901</strain>
    </source>
</reference>
<dbReference type="PANTHER" id="PTHR45566">
    <property type="entry name" value="HTH-TYPE TRANSCRIPTIONAL REGULATOR YHJB-RELATED"/>
    <property type="match status" value="1"/>
</dbReference>
<dbReference type="InterPro" id="IPR011006">
    <property type="entry name" value="CheY-like_superfamily"/>
</dbReference>
<evidence type="ECO:0000256" key="3">
    <source>
        <dbReference type="PROSITE-ProRule" id="PRU00169"/>
    </source>
</evidence>
<dbReference type="PROSITE" id="PS50043">
    <property type="entry name" value="HTH_LUXR_2"/>
    <property type="match status" value="1"/>
</dbReference>
<evidence type="ECO:0000256" key="4">
    <source>
        <dbReference type="SAM" id="MobiDB-lite"/>
    </source>
</evidence>
<gene>
    <name evidence="7" type="ORF">WKW79_11155</name>
</gene>
<comment type="caution">
    <text evidence="7">The sequence shown here is derived from an EMBL/GenBank/DDBJ whole genome shotgun (WGS) entry which is preliminary data.</text>
</comment>
<evidence type="ECO:0000256" key="2">
    <source>
        <dbReference type="ARBA" id="ARBA00023125"/>
    </source>
</evidence>
<dbReference type="Pfam" id="PF00196">
    <property type="entry name" value="GerE"/>
    <property type="match status" value="1"/>
</dbReference>
<proteinExistence type="predicted"/>
<dbReference type="SMART" id="SM00448">
    <property type="entry name" value="REC"/>
    <property type="match status" value="1"/>
</dbReference>
<dbReference type="InterPro" id="IPR016032">
    <property type="entry name" value="Sig_transdc_resp-reg_C-effctor"/>
</dbReference>
<dbReference type="RefSeq" id="WP_340335219.1">
    <property type="nucleotide sequence ID" value="NZ_JBBKZS010000004.1"/>
</dbReference>
<name>A0ABU8X5N2_9BURK</name>
<dbReference type="Pfam" id="PF00072">
    <property type="entry name" value="Response_reg"/>
    <property type="match status" value="1"/>
</dbReference>
<feature type="modified residue" description="4-aspartylphosphate" evidence="3">
    <location>
        <position position="54"/>
    </location>
</feature>
<keyword evidence="8" id="KW-1185">Reference proteome</keyword>
<organism evidence="7 8">
    <name type="scientific">Variovorax robiniae</name>
    <dbReference type="NCBI Taxonomy" id="1836199"/>
    <lineage>
        <taxon>Bacteria</taxon>
        <taxon>Pseudomonadati</taxon>
        <taxon>Pseudomonadota</taxon>
        <taxon>Betaproteobacteria</taxon>
        <taxon>Burkholderiales</taxon>
        <taxon>Comamonadaceae</taxon>
        <taxon>Variovorax</taxon>
    </lineage>
</organism>
<evidence type="ECO:0000313" key="8">
    <source>
        <dbReference type="Proteomes" id="UP001367030"/>
    </source>
</evidence>
<dbReference type="PROSITE" id="PS50110">
    <property type="entry name" value="RESPONSE_REGULATORY"/>
    <property type="match status" value="1"/>
</dbReference>
<dbReference type="SUPFAM" id="SSF52172">
    <property type="entry name" value="CheY-like"/>
    <property type="match status" value="1"/>
</dbReference>
<dbReference type="CDD" id="cd17535">
    <property type="entry name" value="REC_NarL-like"/>
    <property type="match status" value="1"/>
</dbReference>
<keyword evidence="1 3" id="KW-0597">Phosphoprotein</keyword>
<dbReference type="InterPro" id="IPR051015">
    <property type="entry name" value="EvgA-like"/>
</dbReference>
<dbReference type="SMART" id="SM00421">
    <property type="entry name" value="HTH_LUXR"/>
    <property type="match status" value="1"/>
</dbReference>
<protein>
    <submittedName>
        <fullName evidence="7">Response regulator transcription factor</fullName>
    </submittedName>
</protein>
<dbReference type="Proteomes" id="UP001367030">
    <property type="component" value="Unassembled WGS sequence"/>
</dbReference>
<evidence type="ECO:0000313" key="7">
    <source>
        <dbReference type="EMBL" id="MEJ8855130.1"/>
    </source>
</evidence>
<feature type="region of interest" description="Disordered" evidence="4">
    <location>
        <begin position="217"/>
        <end position="236"/>
    </location>
</feature>
<dbReference type="InterPro" id="IPR000792">
    <property type="entry name" value="Tscrpt_reg_LuxR_C"/>
</dbReference>
<dbReference type="EMBL" id="JBBKZS010000004">
    <property type="protein sequence ID" value="MEJ8855130.1"/>
    <property type="molecule type" value="Genomic_DNA"/>
</dbReference>
<evidence type="ECO:0000256" key="1">
    <source>
        <dbReference type="ARBA" id="ARBA00022553"/>
    </source>
</evidence>
<dbReference type="PANTHER" id="PTHR45566:SF1">
    <property type="entry name" value="HTH-TYPE TRANSCRIPTIONAL REGULATOR YHJB-RELATED"/>
    <property type="match status" value="1"/>
</dbReference>
<dbReference type="InterPro" id="IPR058245">
    <property type="entry name" value="NreC/VraR/RcsB-like_REC"/>
</dbReference>
<dbReference type="SUPFAM" id="SSF46894">
    <property type="entry name" value="C-terminal effector domain of the bipartite response regulators"/>
    <property type="match status" value="1"/>
</dbReference>
<feature type="domain" description="Response regulatory" evidence="6">
    <location>
        <begin position="2"/>
        <end position="119"/>
    </location>
</feature>
<sequence>MRMLVVDDHPLIQEAVGNALRRLDPRIEIDVAGDCTTGLALAAQGAEPELVLLDLNLPGLSGIAGLKAWRSRFPAVPVIVLSATCDQQTVLAALGAGASGFIPKSSSNEVMLHAVRLVMDGGKYLPPEVLSASSSHEGAAPPPRRKAPSMESLGLTDRQVDVLRLIANGASNKIICRELGLAERTVKAHITAVLRTLNVTSRTQAALAAVRLGLPAQGQKGEERSADAFGHLQQDP</sequence>
<evidence type="ECO:0000259" key="5">
    <source>
        <dbReference type="PROSITE" id="PS50043"/>
    </source>
</evidence>
<dbReference type="InterPro" id="IPR001789">
    <property type="entry name" value="Sig_transdc_resp-reg_receiver"/>
</dbReference>
<accession>A0ABU8X5N2</accession>
<dbReference type="CDD" id="cd06170">
    <property type="entry name" value="LuxR_C_like"/>
    <property type="match status" value="1"/>
</dbReference>
<dbReference type="PRINTS" id="PR00038">
    <property type="entry name" value="HTHLUXR"/>
</dbReference>
<keyword evidence="2" id="KW-0238">DNA-binding</keyword>
<feature type="domain" description="HTH luxR-type" evidence="5">
    <location>
        <begin position="148"/>
        <end position="213"/>
    </location>
</feature>
<dbReference type="Gene3D" id="3.40.50.2300">
    <property type="match status" value="1"/>
</dbReference>
<evidence type="ECO:0000259" key="6">
    <source>
        <dbReference type="PROSITE" id="PS50110"/>
    </source>
</evidence>